<dbReference type="Pfam" id="PF00082">
    <property type="entry name" value="Peptidase_S8"/>
    <property type="match status" value="1"/>
</dbReference>
<comment type="caution">
    <text evidence="2">Lacks conserved residue(s) required for the propagation of feature annotation.</text>
</comment>
<dbReference type="InterPro" id="IPR036852">
    <property type="entry name" value="Peptidase_S8/S53_dom_sf"/>
</dbReference>
<evidence type="ECO:0000256" key="3">
    <source>
        <dbReference type="SAM" id="MobiDB-lite"/>
    </source>
</evidence>
<dbReference type="EMBL" id="MU856208">
    <property type="protein sequence ID" value="KAK3897289.1"/>
    <property type="molecule type" value="Genomic_DNA"/>
</dbReference>
<organism evidence="6 7">
    <name type="scientific">Staphylotrichum tortipilum</name>
    <dbReference type="NCBI Taxonomy" id="2831512"/>
    <lineage>
        <taxon>Eukaryota</taxon>
        <taxon>Fungi</taxon>
        <taxon>Dikarya</taxon>
        <taxon>Ascomycota</taxon>
        <taxon>Pezizomycotina</taxon>
        <taxon>Sordariomycetes</taxon>
        <taxon>Sordariomycetidae</taxon>
        <taxon>Sordariales</taxon>
        <taxon>Chaetomiaceae</taxon>
        <taxon>Staphylotrichum</taxon>
    </lineage>
</organism>
<sequence length="500" mass="56562">PTLDLRLSSCPDSTRRLGAQSWLEVRTGSLLLSGSDSIEEIRNLCFDLRNRGGEALVLVDEEYGLYSGTWTHLRPSPPSSAPPKQNLDELISNGAFKRRDLENMESSSLRYKIPEKRALAVRLGYCLMDFFDADLSSRRIYHCLGSKTTPRFWAKDETLYLSFVSTPPATAYPYDFPRGHPTLISFAKLLLEIDFGQRLDFRITTDDYNTNKETWVKLFDKLDWLEQDNNDSCLEAVRGCLMVHTEIMTALNELRLAGGDENDAVLIIRRALYKRVVKHLEIAFAESTYQAPSKRQRSESSEPTSQKRVCFVTEREQRHAGPSPWERPIRPHRGFRTRPQSKLPPQAPTSAEIESTTPSRVCVIAGGVLGLKFTGLFDDSTPREYSEDVCRDADQFIQRHRDLSGEFPHESTTTARIKVAILDTGLDLAHPTIKDDCRGRIKDWKSWLPDRAERDVRDASGHGTHVTALLLDIAPESDVYISSATPIRPEKGADDDDHPP</sequence>
<protein>
    <recommendedName>
        <fullName evidence="8">Peptidase S8/S53 domain-containing protein</fullName>
    </recommendedName>
</protein>
<dbReference type="InterPro" id="IPR056002">
    <property type="entry name" value="DUF7580"/>
</dbReference>
<evidence type="ECO:0000313" key="6">
    <source>
        <dbReference type="EMBL" id="KAK3897289.1"/>
    </source>
</evidence>
<dbReference type="Proteomes" id="UP001303889">
    <property type="component" value="Unassembled WGS sequence"/>
</dbReference>
<evidence type="ECO:0000256" key="1">
    <source>
        <dbReference type="ARBA" id="ARBA00022801"/>
    </source>
</evidence>
<dbReference type="InterPro" id="IPR023827">
    <property type="entry name" value="Peptidase_S8_Asp-AS"/>
</dbReference>
<dbReference type="AlphaFoldDB" id="A0AAN6RNT4"/>
<dbReference type="Pfam" id="PF24476">
    <property type="entry name" value="DUF7580"/>
    <property type="match status" value="1"/>
</dbReference>
<keyword evidence="7" id="KW-1185">Reference proteome</keyword>
<name>A0AAN6RNT4_9PEZI</name>
<dbReference type="PROSITE" id="PS00136">
    <property type="entry name" value="SUBTILASE_ASP"/>
    <property type="match status" value="1"/>
</dbReference>
<reference evidence="6" key="1">
    <citation type="journal article" date="2023" name="Mol. Phylogenet. Evol.">
        <title>Genome-scale phylogeny and comparative genomics of the fungal order Sordariales.</title>
        <authorList>
            <person name="Hensen N."/>
            <person name="Bonometti L."/>
            <person name="Westerberg I."/>
            <person name="Brannstrom I.O."/>
            <person name="Guillou S."/>
            <person name="Cros-Aarteil S."/>
            <person name="Calhoun S."/>
            <person name="Haridas S."/>
            <person name="Kuo A."/>
            <person name="Mondo S."/>
            <person name="Pangilinan J."/>
            <person name="Riley R."/>
            <person name="LaButti K."/>
            <person name="Andreopoulos B."/>
            <person name="Lipzen A."/>
            <person name="Chen C."/>
            <person name="Yan M."/>
            <person name="Daum C."/>
            <person name="Ng V."/>
            <person name="Clum A."/>
            <person name="Steindorff A."/>
            <person name="Ohm R.A."/>
            <person name="Martin F."/>
            <person name="Silar P."/>
            <person name="Natvig D.O."/>
            <person name="Lalanne C."/>
            <person name="Gautier V."/>
            <person name="Ament-Velasquez S.L."/>
            <person name="Kruys A."/>
            <person name="Hutchinson M.I."/>
            <person name="Powell A.J."/>
            <person name="Barry K."/>
            <person name="Miller A.N."/>
            <person name="Grigoriev I.V."/>
            <person name="Debuchy R."/>
            <person name="Gladieux P."/>
            <person name="Hiltunen Thoren M."/>
            <person name="Johannesson H."/>
        </authorList>
    </citation>
    <scope>NUCLEOTIDE SEQUENCE</scope>
    <source>
        <strain evidence="6">CBS 103.79</strain>
    </source>
</reference>
<feature type="non-terminal residue" evidence="6">
    <location>
        <position position="1"/>
    </location>
</feature>
<feature type="domain" description="DUF7580" evidence="5">
    <location>
        <begin position="1"/>
        <end position="284"/>
    </location>
</feature>
<gene>
    <name evidence="6" type="ORF">C8A05DRAFT_19915</name>
</gene>
<feature type="domain" description="Peptidase S8/S53" evidence="4">
    <location>
        <begin position="417"/>
        <end position="471"/>
    </location>
</feature>
<dbReference type="Gene3D" id="3.40.50.200">
    <property type="entry name" value="Peptidase S8/S53 domain"/>
    <property type="match status" value="1"/>
</dbReference>
<comment type="caution">
    <text evidence="6">The sequence shown here is derived from an EMBL/GenBank/DDBJ whole genome shotgun (WGS) entry which is preliminary data.</text>
</comment>
<dbReference type="SUPFAM" id="SSF52743">
    <property type="entry name" value="Subtilisin-like"/>
    <property type="match status" value="1"/>
</dbReference>
<keyword evidence="1" id="KW-0378">Hydrolase</keyword>
<evidence type="ECO:0000313" key="7">
    <source>
        <dbReference type="Proteomes" id="UP001303889"/>
    </source>
</evidence>
<proteinExistence type="inferred from homology"/>
<dbReference type="GO" id="GO:0006508">
    <property type="term" value="P:proteolysis"/>
    <property type="evidence" value="ECO:0007669"/>
    <property type="project" value="InterPro"/>
</dbReference>
<evidence type="ECO:0008006" key="8">
    <source>
        <dbReference type="Google" id="ProtNLM"/>
    </source>
</evidence>
<feature type="region of interest" description="Disordered" evidence="3">
    <location>
        <begin position="315"/>
        <end position="354"/>
    </location>
</feature>
<dbReference type="GO" id="GO:0004252">
    <property type="term" value="F:serine-type endopeptidase activity"/>
    <property type="evidence" value="ECO:0007669"/>
    <property type="project" value="InterPro"/>
</dbReference>
<evidence type="ECO:0000256" key="2">
    <source>
        <dbReference type="PROSITE-ProRule" id="PRU01240"/>
    </source>
</evidence>
<feature type="region of interest" description="Disordered" evidence="3">
    <location>
        <begin position="481"/>
        <end position="500"/>
    </location>
</feature>
<accession>A0AAN6RNT4</accession>
<comment type="similarity">
    <text evidence="2">Belongs to the peptidase S8 family.</text>
</comment>
<dbReference type="InterPro" id="IPR000209">
    <property type="entry name" value="Peptidase_S8/S53_dom"/>
</dbReference>
<evidence type="ECO:0000259" key="5">
    <source>
        <dbReference type="Pfam" id="PF24476"/>
    </source>
</evidence>
<reference evidence="6" key="2">
    <citation type="submission" date="2023-05" db="EMBL/GenBank/DDBJ databases">
        <authorList>
            <consortium name="Lawrence Berkeley National Laboratory"/>
            <person name="Steindorff A."/>
            <person name="Hensen N."/>
            <person name="Bonometti L."/>
            <person name="Westerberg I."/>
            <person name="Brannstrom I.O."/>
            <person name="Guillou S."/>
            <person name="Cros-Aarteil S."/>
            <person name="Calhoun S."/>
            <person name="Haridas S."/>
            <person name="Kuo A."/>
            <person name="Mondo S."/>
            <person name="Pangilinan J."/>
            <person name="Riley R."/>
            <person name="Labutti K."/>
            <person name="Andreopoulos B."/>
            <person name="Lipzen A."/>
            <person name="Chen C."/>
            <person name="Yanf M."/>
            <person name="Daum C."/>
            <person name="Ng V."/>
            <person name="Clum A."/>
            <person name="Ohm R."/>
            <person name="Martin F."/>
            <person name="Silar P."/>
            <person name="Natvig D."/>
            <person name="Lalanne C."/>
            <person name="Gautier V."/>
            <person name="Ament-Velasquez S.L."/>
            <person name="Kruys A."/>
            <person name="Hutchinson M.I."/>
            <person name="Powell A.J."/>
            <person name="Barry K."/>
            <person name="Miller A.N."/>
            <person name="Grigoriev I.V."/>
            <person name="Debuchy R."/>
            <person name="Gladieux P."/>
            <person name="Thoren M.H."/>
            <person name="Johannesson H."/>
        </authorList>
    </citation>
    <scope>NUCLEOTIDE SEQUENCE</scope>
    <source>
        <strain evidence="6">CBS 103.79</strain>
    </source>
</reference>
<feature type="compositionally biased region" description="Basic and acidic residues" evidence="3">
    <location>
        <begin position="488"/>
        <end position="500"/>
    </location>
</feature>
<evidence type="ECO:0000259" key="4">
    <source>
        <dbReference type="Pfam" id="PF00082"/>
    </source>
</evidence>
<dbReference type="PROSITE" id="PS51892">
    <property type="entry name" value="SUBTILASE"/>
    <property type="match status" value="1"/>
</dbReference>